<comment type="function">
    <text evidence="6">Quinone reductase that provides resistance to thiol-specific stress caused by electrophilic quinones.</text>
</comment>
<keyword evidence="9" id="KW-1185">Reference proteome</keyword>
<evidence type="ECO:0000256" key="2">
    <source>
        <dbReference type="ARBA" id="ARBA00022643"/>
    </source>
</evidence>
<feature type="binding site" evidence="6">
    <location>
        <begin position="134"/>
        <end position="137"/>
    </location>
    <ligand>
        <name>FMN</name>
        <dbReference type="ChEBI" id="CHEBI:58210"/>
    </ligand>
</feature>
<comment type="cofactor">
    <cofactor evidence="6">
        <name>FMN</name>
        <dbReference type="ChEBI" id="CHEBI:58210"/>
    </cofactor>
    <text evidence="6">Binds 1 FMN per subunit.</text>
</comment>
<dbReference type="EC" id="1.7.1.17" evidence="6"/>
<dbReference type="InterPro" id="IPR023048">
    <property type="entry name" value="NADH:quinone_OxRdtase_FMN_depd"/>
</dbReference>
<accession>A0ABX3KN14</accession>
<feature type="domain" description="Flavodoxin-like fold" evidence="7">
    <location>
        <begin position="1"/>
        <end position="191"/>
    </location>
</feature>
<dbReference type="PANTHER" id="PTHR43741:SF2">
    <property type="entry name" value="FMN-DEPENDENT NADH:QUINONE OXIDOREDUCTASE"/>
    <property type="match status" value="1"/>
</dbReference>
<reference evidence="9" key="1">
    <citation type="submission" date="2017-01" db="EMBL/GenBank/DDBJ databases">
        <title>Draft genome of the species Salinivibrio costicola subsp. alcaliphilus.</title>
        <authorList>
            <person name="Lopez-Hermoso C."/>
            <person name="De La Haba R."/>
            <person name="Sanchez-Porro C."/>
            <person name="Ventosa A."/>
        </authorList>
    </citation>
    <scope>NUCLEOTIDE SEQUENCE [LARGE SCALE GENOMIC DNA]</scope>
    <source>
        <strain evidence="9">CBH448</strain>
    </source>
</reference>
<dbReference type="InterPro" id="IPR050104">
    <property type="entry name" value="FMN-dep_NADH:Q_OxRdtase_AzoR1"/>
</dbReference>
<feature type="binding site" evidence="6">
    <location>
        <begin position="90"/>
        <end position="93"/>
    </location>
    <ligand>
        <name>FMN</name>
        <dbReference type="ChEBI" id="CHEBI:58210"/>
    </ligand>
</feature>
<feature type="binding site" evidence="6">
    <location>
        <position position="9"/>
    </location>
    <ligand>
        <name>FMN</name>
        <dbReference type="ChEBI" id="CHEBI:58210"/>
    </ligand>
</feature>
<sequence>MKALVLKSSILGPYSSSNAVIDSVVDSLSPETLIERDLAATPLPTLTGNNVGGLRGADELTEPQQQVQQASDQLIEEIQQSDTLVIAAPMYNFTIPVQLKAWIDLVARAGITFRYTENGPEGLLTGKRAIVVTTRGGMHKGGDTDHVTGYMQTVLGFIGITDVEFVYAEGLAMGEESATKAIDEAKQTLKRLTS</sequence>
<keyword evidence="1 6" id="KW-0285">Flavoprotein</keyword>
<comment type="function">
    <text evidence="6">Also exhibits azoreductase activity. Catalyzes the reductive cleavage of the azo bond in aromatic azo compounds to the corresponding amines.</text>
</comment>
<evidence type="ECO:0000313" key="8">
    <source>
        <dbReference type="EMBL" id="OOF33120.1"/>
    </source>
</evidence>
<evidence type="ECO:0000256" key="5">
    <source>
        <dbReference type="ARBA" id="ARBA00048542"/>
    </source>
</evidence>
<dbReference type="EMBL" id="MUFR01000039">
    <property type="protein sequence ID" value="OOF33120.1"/>
    <property type="molecule type" value="Genomic_DNA"/>
</dbReference>
<comment type="subunit">
    <text evidence="6">Homodimer.</text>
</comment>
<dbReference type="EC" id="1.6.5.-" evidence="6"/>
<comment type="catalytic activity">
    <reaction evidence="6">
        <text>2 a quinone + NADH + H(+) = 2 a 1,4-benzosemiquinone + NAD(+)</text>
        <dbReference type="Rhea" id="RHEA:65952"/>
        <dbReference type="ChEBI" id="CHEBI:15378"/>
        <dbReference type="ChEBI" id="CHEBI:57540"/>
        <dbReference type="ChEBI" id="CHEBI:57945"/>
        <dbReference type="ChEBI" id="CHEBI:132124"/>
        <dbReference type="ChEBI" id="CHEBI:134225"/>
    </reaction>
</comment>
<evidence type="ECO:0000259" key="7">
    <source>
        <dbReference type="Pfam" id="PF02525"/>
    </source>
</evidence>
<dbReference type="InterPro" id="IPR003680">
    <property type="entry name" value="Flavodoxin_fold"/>
</dbReference>
<gene>
    <name evidence="6" type="primary">azoR</name>
    <name evidence="8" type="ORF">BZJ21_12575</name>
</gene>
<dbReference type="Proteomes" id="UP000189431">
    <property type="component" value="Unassembled WGS sequence"/>
</dbReference>
<protein>
    <recommendedName>
        <fullName evidence="6">FMN dependent NADH:quinone oxidoreductase</fullName>
        <ecNumber evidence="6">1.6.5.-</ecNumber>
    </recommendedName>
    <alternativeName>
        <fullName evidence="6">Azo-dye reductase</fullName>
    </alternativeName>
    <alternativeName>
        <fullName evidence="6">FMN-dependent NADH-azo compound oxidoreductase</fullName>
    </alternativeName>
    <alternativeName>
        <fullName evidence="6">FMN-dependent NADH-azoreductase</fullName>
        <ecNumber evidence="6">1.7.1.17</ecNumber>
    </alternativeName>
</protein>
<dbReference type="RefSeq" id="WP_077669954.1">
    <property type="nucleotide sequence ID" value="NZ_MUFR01000039.1"/>
</dbReference>
<evidence type="ECO:0000256" key="6">
    <source>
        <dbReference type="HAMAP-Rule" id="MF_01216"/>
    </source>
</evidence>
<dbReference type="InterPro" id="IPR029039">
    <property type="entry name" value="Flavoprotein-like_sf"/>
</dbReference>
<dbReference type="Gene3D" id="3.40.50.360">
    <property type="match status" value="1"/>
</dbReference>
<dbReference type="Pfam" id="PF02525">
    <property type="entry name" value="Flavodoxin_2"/>
    <property type="match status" value="1"/>
</dbReference>
<comment type="similarity">
    <text evidence="6">Belongs to the azoreductase type 1 family.</text>
</comment>
<feature type="binding site" evidence="6">
    <location>
        <begin position="15"/>
        <end position="17"/>
    </location>
    <ligand>
        <name>FMN</name>
        <dbReference type="ChEBI" id="CHEBI:58210"/>
    </ligand>
</feature>
<evidence type="ECO:0000256" key="3">
    <source>
        <dbReference type="ARBA" id="ARBA00023002"/>
    </source>
</evidence>
<dbReference type="SUPFAM" id="SSF52218">
    <property type="entry name" value="Flavoproteins"/>
    <property type="match status" value="1"/>
</dbReference>
<keyword evidence="3 6" id="KW-0560">Oxidoreductase</keyword>
<comment type="caution">
    <text evidence="8">The sequence shown here is derived from an EMBL/GenBank/DDBJ whole genome shotgun (WGS) entry which is preliminary data.</text>
</comment>
<proteinExistence type="inferred from homology"/>
<name>A0ABX3KN14_SALCS</name>
<evidence type="ECO:0000256" key="1">
    <source>
        <dbReference type="ARBA" id="ARBA00022630"/>
    </source>
</evidence>
<keyword evidence="4 6" id="KW-0520">NAD</keyword>
<organism evidence="8 9">
    <name type="scientific">Salinivibrio costicola subsp. alcaliphilus</name>
    <dbReference type="NCBI Taxonomy" id="272773"/>
    <lineage>
        <taxon>Bacteria</taxon>
        <taxon>Pseudomonadati</taxon>
        <taxon>Pseudomonadota</taxon>
        <taxon>Gammaproteobacteria</taxon>
        <taxon>Vibrionales</taxon>
        <taxon>Vibrionaceae</taxon>
        <taxon>Salinivibrio</taxon>
    </lineage>
</organism>
<dbReference type="HAMAP" id="MF_01216">
    <property type="entry name" value="Azoreductase_type1"/>
    <property type="match status" value="1"/>
</dbReference>
<evidence type="ECO:0000313" key="9">
    <source>
        <dbReference type="Proteomes" id="UP000189431"/>
    </source>
</evidence>
<keyword evidence="2 6" id="KW-0288">FMN</keyword>
<evidence type="ECO:0000256" key="4">
    <source>
        <dbReference type="ARBA" id="ARBA00023027"/>
    </source>
</evidence>
<comment type="catalytic activity">
    <reaction evidence="5">
        <text>N,N-dimethyl-1,4-phenylenediamine + anthranilate + 2 NAD(+) = 2-(4-dimethylaminophenyl)diazenylbenzoate + 2 NADH + 2 H(+)</text>
        <dbReference type="Rhea" id="RHEA:55872"/>
        <dbReference type="ChEBI" id="CHEBI:15378"/>
        <dbReference type="ChEBI" id="CHEBI:15783"/>
        <dbReference type="ChEBI" id="CHEBI:16567"/>
        <dbReference type="ChEBI" id="CHEBI:57540"/>
        <dbReference type="ChEBI" id="CHEBI:57945"/>
        <dbReference type="ChEBI" id="CHEBI:71579"/>
        <dbReference type="EC" id="1.7.1.17"/>
    </reaction>
    <physiologicalReaction direction="right-to-left" evidence="5">
        <dbReference type="Rhea" id="RHEA:55874"/>
    </physiologicalReaction>
</comment>
<dbReference type="PANTHER" id="PTHR43741">
    <property type="entry name" value="FMN-DEPENDENT NADH-AZOREDUCTASE 1"/>
    <property type="match status" value="1"/>
</dbReference>